<dbReference type="InterPro" id="IPR049025">
    <property type="entry name" value="AIF-1_EF_pair"/>
</dbReference>
<reference evidence="6" key="3">
    <citation type="submission" date="2025-09" db="UniProtKB">
        <authorList>
            <consortium name="Ensembl"/>
        </authorList>
    </citation>
    <scope>IDENTIFICATION</scope>
</reference>
<keyword evidence="4" id="KW-0106">Calcium</keyword>
<evidence type="ECO:0000256" key="4">
    <source>
        <dbReference type="ARBA" id="ARBA00022837"/>
    </source>
</evidence>
<dbReference type="AlphaFoldDB" id="G3VMQ1"/>
<evidence type="ECO:0000256" key="2">
    <source>
        <dbReference type="ARBA" id="ARBA00022723"/>
    </source>
</evidence>
<dbReference type="eggNOG" id="KOG0027">
    <property type="taxonomic scope" value="Eukaryota"/>
</dbReference>
<evidence type="ECO:0000313" key="7">
    <source>
        <dbReference type="Proteomes" id="UP000007648"/>
    </source>
</evidence>
<comment type="subcellular location">
    <subcellularLocation>
        <location evidence="1">Cell projection</location>
        <location evidence="1">Ruffle membrane</location>
        <topology evidence="1">Peripheral membrane protein</topology>
        <orientation evidence="1">Cytoplasmic side</orientation>
    </subcellularLocation>
</comment>
<dbReference type="GO" id="GO:0005509">
    <property type="term" value="F:calcium ion binding"/>
    <property type="evidence" value="ECO:0007669"/>
    <property type="project" value="InterPro"/>
</dbReference>
<dbReference type="InterPro" id="IPR042433">
    <property type="entry name" value="AIF1/AIF1L"/>
</dbReference>
<dbReference type="GO" id="GO:0051015">
    <property type="term" value="F:actin filament binding"/>
    <property type="evidence" value="ECO:0007669"/>
    <property type="project" value="TreeGrafter"/>
</dbReference>
<dbReference type="InterPro" id="IPR002048">
    <property type="entry name" value="EF_hand_dom"/>
</dbReference>
<dbReference type="GeneTree" id="ENSGT00390000013846"/>
<dbReference type="GO" id="GO:0097178">
    <property type="term" value="P:ruffle assembly"/>
    <property type="evidence" value="ECO:0007669"/>
    <property type="project" value="TreeGrafter"/>
</dbReference>
<dbReference type="InterPro" id="IPR011992">
    <property type="entry name" value="EF-hand-dom_pair"/>
</dbReference>
<dbReference type="STRING" id="9305.ENSSHAP00000004456"/>
<dbReference type="InParanoid" id="G3VMQ1"/>
<keyword evidence="3" id="KW-0677">Repeat</keyword>
<organism evidence="6 7">
    <name type="scientific">Sarcophilus harrisii</name>
    <name type="common">Tasmanian devil</name>
    <name type="synonym">Sarcophilus laniarius</name>
    <dbReference type="NCBI Taxonomy" id="9305"/>
    <lineage>
        <taxon>Eukaryota</taxon>
        <taxon>Metazoa</taxon>
        <taxon>Chordata</taxon>
        <taxon>Craniata</taxon>
        <taxon>Vertebrata</taxon>
        <taxon>Euteleostomi</taxon>
        <taxon>Mammalia</taxon>
        <taxon>Metatheria</taxon>
        <taxon>Dasyuromorphia</taxon>
        <taxon>Dasyuridae</taxon>
        <taxon>Sarcophilus</taxon>
    </lineage>
</organism>
<dbReference type="Pfam" id="PF21008">
    <property type="entry name" value="AIF-1"/>
    <property type="match status" value="1"/>
</dbReference>
<dbReference type="GO" id="GO:0051017">
    <property type="term" value="P:actin filament bundle assembly"/>
    <property type="evidence" value="ECO:0007669"/>
    <property type="project" value="TreeGrafter"/>
</dbReference>
<dbReference type="Proteomes" id="UP000007648">
    <property type="component" value="Unassembled WGS sequence"/>
</dbReference>
<reference evidence="6 7" key="1">
    <citation type="journal article" date="2011" name="Proc. Natl. Acad. Sci. U.S.A.">
        <title>Genetic diversity and population structure of the endangered marsupial Sarcophilus harrisii (Tasmanian devil).</title>
        <authorList>
            <person name="Miller W."/>
            <person name="Hayes V.M."/>
            <person name="Ratan A."/>
            <person name="Petersen D.C."/>
            <person name="Wittekindt N.E."/>
            <person name="Miller J."/>
            <person name="Walenz B."/>
            <person name="Knight J."/>
            <person name="Qi J."/>
            <person name="Zhao F."/>
            <person name="Wang Q."/>
            <person name="Bedoya-Reina O.C."/>
            <person name="Katiyar N."/>
            <person name="Tomsho L.P."/>
            <person name="Kasson L.M."/>
            <person name="Hardie R.A."/>
            <person name="Woodbridge P."/>
            <person name="Tindall E.A."/>
            <person name="Bertelsen M.F."/>
            <person name="Dixon D."/>
            <person name="Pyecroft S."/>
            <person name="Helgen K.M."/>
            <person name="Lesk A.M."/>
            <person name="Pringle T.H."/>
            <person name="Patterson N."/>
            <person name="Zhang Y."/>
            <person name="Kreiss A."/>
            <person name="Woods G.M."/>
            <person name="Jones M.E."/>
            <person name="Schuster S.C."/>
        </authorList>
    </citation>
    <scope>NUCLEOTIDE SEQUENCE [LARGE SCALE GENOMIC DNA]</scope>
</reference>
<reference evidence="6" key="2">
    <citation type="submission" date="2025-08" db="UniProtKB">
        <authorList>
            <consortium name="Ensembl"/>
        </authorList>
    </citation>
    <scope>IDENTIFICATION</scope>
</reference>
<evidence type="ECO:0000313" key="6">
    <source>
        <dbReference type="Ensembl" id="ENSSHAP00000004456.2"/>
    </source>
</evidence>
<dbReference type="SUPFAM" id="SSF47473">
    <property type="entry name" value="EF-hand"/>
    <property type="match status" value="1"/>
</dbReference>
<proteinExistence type="predicted"/>
<name>G3VMQ1_SARHA</name>
<dbReference type="PROSITE" id="PS50222">
    <property type="entry name" value="EF_HAND_2"/>
    <property type="match status" value="1"/>
</dbReference>
<dbReference type="Ensembl" id="ENSSHAT00000004502.2">
    <property type="protein sequence ID" value="ENSSHAP00000004456.2"/>
    <property type="gene ID" value="ENSSHAG00000003919.2"/>
</dbReference>
<dbReference type="PANTHER" id="PTHR10356:SF5">
    <property type="entry name" value="ALLOGRAFT INFLAMMATORY FACTOR 1-LIKE"/>
    <property type="match status" value="1"/>
</dbReference>
<dbReference type="GO" id="GO:0005884">
    <property type="term" value="C:actin filament"/>
    <property type="evidence" value="ECO:0007669"/>
    <property type="project" value="TreeGrafter"/>
</dbReference>
<evidence type="ECO:0000256" key="3">
    <source>
        <dbReference type="ARBA" id="ARBA00022737"/>
    </source>
</evidence>
<dbReference type="GO" id="GO:0032587">
    <property type="term" value="C:ruffle membrane"/>
    <property type="evidence" value="ECO:0007669"/>
    <property type="project" value="UniProtKB-SubCell"/>
</dbReference>
<evidence type="ECO:0000256" key="1">
    <source>
        <dbReference type="ARBA" id="ARBA00004599"/>
    </source>
</evidence>
<evidence type="ECO:0000259" key="5">
    <source>
        <dbReference type="PROSITE" id="PS50222"/>
    </source>
</evidence>
<keyword evidence="7" id="KW-1185">Reference proteome</keyword>
<feature type="domain" description="EF-hand" evidence="5">
    <location>
        <begin position="1"/>
        <end position="26"/>
    </location>
</feature>
<dbReference type="HOGENOM" id="CLU_134149_0_0_1"/>
<accession>G3VMQ1</accession>
<keyword evidence="2" id="KW-0479">Metal-binding</keyword>
<dbReference type="Gene3D" id="1.10.238.10">
    <property type="entry name" value="EF-hand"/>
    <property type="match status" value="1"/>
</dbReference>
<protein>
    <recommendedName>
        <fullName evidence="5">EF-hand domain-containing protein</fullName>
    </recommendedName>
</protein>
<dbReference type="PANTHER" id="PTHR10356">
    <property type="entry name" value="ALLOGRAFT INFLAMMATORY FACTOR-1"/>
    <property type="match status" value="1"/>
</dbReference>
<sequence length="96" mass="10893">MEFDLNNEGKIDLMSLKRMIEELGVSKTHLKMKKIISEVTDGVSDTISYQDFVNMMLRKHSAVLKLVKLFEGNANKSAPKSITTISFLPKVLHKQL</sequence>